<dbReference type="InterPro" id="IPR005475">
    <property type="entry name" value="Transketolase-like_Pyr-bd"/>
</dbReference>
<dbReference type="InterPro" id="IPR033248">
    <property type="entry name" value="Transketolase_C"/>
</dbReference>
<name>A0ABS6ANN5_9RHOB</name>
<dbReference type="CDD" id="cd07033">
    <property type="entry name" value="TPP_PYR_DXS_TK_like"/>
    <property type="match status" value="1"/>
</dbReference>
<dbReference type="SMART" id="SM00861">
    <property type="entry name" value="Transket_pyr"/>
    <property type="match status" value="1"/>
</dbReference>
<dbReference type="InterPro" id="IPR051157">
    <property type="entry name" value="PDH/Transketolase"/>
</dbReference>
<dbReference type="Pfam" id="PF02780">
    <property type="entry name" value="Transketolase_C"/>
    <property type="match status" value="1"/>
</dbReference>
<dbReference type="Pfam" id="PF02779">
    <property type="entry name" value="Transket_pyr"/>
    <property type="match status" value="1"/>
</dbReference>
<gene>
    <name evidence="2" type="ORF">KNW02_19145</name>
</gene>
<accession>A0ABS6ANN5</accession>
<evidence type="ECO:0000313" key="3">
    <source>
        <dbReference type="Proteomes" id="UP001166191"/>
    </source>
</evidence>
<comment type="caution">
    <text evidence="2">The sequence shown here is derived from an EMBL/GenBank/DDBJ whole genome shotgun (WGS) entry which is preliminary data.</text>
</comment>
<organism evidence="2 3">
    <name type="scientific">Paracoccus marinaquae</name>
    <dbReference type="NCBI Taxonomy" id="2841926"/>
    <lineage>
        <taxon>Bacteria</taxon>
        <taxon>Pseudomonadati</taxon>
        <taxon>Pseudomonadota</taxon>
        <taxon>Alphaproteobacteria</taxon>
        <taxon>Rhodobacterales</taxon>
        <taxon>Paracoccaceae</taxon>
        <taxon>Paracoccus</taxon>
    </lineage>
</organism>
<feature type="domain" description="Transketolase-like pyrimidine-binding" evidence="1">
    <location>
        <begin position="7"/>
        <end position="171"/>
    </location>
</feature>
<dbReference type="PANTHER" id="PTHR43825:SF1">
    <property type="entry name" value="TRANSKETOLASE-LIKE PYRIMIDINE-BINDING DOMAIN-CONTAINING PROTEIN"/>
    <property type="match status" value="1"/>
</dbReference>
<evidence type="ECO:0000259" key="1">
    <source>
        <dbReference type="SMART" id="SM00861"/>
    </source>
</evidence>
<dbReference type="EMBL" id="JAHKNG010000063">
    <property type="protein sequence ID" value="MBU3032208.1"/>
    <property type="molecule type" value="Genomic_DNA"/>
</dbReference>
<protein>
    <submittedName>
        <fullName evidence="2">Transketolase</fullName>
    </submittedName>
</protein>
<keyword evidence="3" id="KW-1185">Reference proteome</keyword>
<dbReference type="Proteomes" id="UP001166191">
    <property type="component" value="Unassembled WGS sequence"/>
</dbReference>
<reference evidence="2" key="1">
    <citation type="submission" date="2021-06" db="EMBL/GenBank/DDBJ databases">
        <title>Paracoccus bacterium XHP0099 sp. nov., isolated from the surface waters of the Yellow Sea.</title>
        <authorList>
            <person name="Xue H."/>
            <person name="Zhang D."/>
        </authorList>
    </citation>
    <scope>NUCLEOTIDE SEQUENCE</scope>
    <source>
        <strain evidence="2">XHP0099</strain>
    </source>
</reference>
<evidence type="ECO:0000313" key="2">
    <source>
        <dbReference type="EMBL" id="MBU3032208.1"/>
    </source>
</evidence>
<sequence length="312" mass="33490">MMAEVFPDLLRPSDALIDLTAEGEEIVLLSPDLVNSGGLSKFAEKHPDRVINTGLSEQNTVSMAAGLATTGMVPWVSGMASFLALLCNEQIRMDVAYCQQPVRIIGHHTGLSFGFYGSSHHATEDIGALRSIANMTIISPADGNQQYAAMMASRDYDGPLYYRTGRGRDPEVYAEGAPFVIGKAIEHMRGTDVTVIACGMPLHPSIQAATKLNAEGYSVGVIDMHTIKPLDVDAVLEAASHSKVILTVEEHNVLGGLGAAVAEVLAENGSPARLVRHGIKDEYSLIGPPTHLYQHYKLDEDGIESVIRDQLA</sequence>
<dbReference type="PANTHER" id="PTHR43825">
    <property type="entry name" value="PYRUVATE DEHYDROGENASE E1 COMPONENT"/>
    <property type="match status" value="1"/>
</dbReference>
<proteinExistence type="predicted"/>